<proteinExistence type="predicted"/>
<dbReference type="EMBL" id="BPPX01000002">
    <property type="protein sequence ID" value="GJC78324.1"/>
    <property type="molecule type" value="Genomic_DNA"/>
</dbReference>
<dbReference type="Proteomes" id="UP001055172">
    <property type="component" value="Unassembled WGS sequence"/>
</dbReference>
<protein>
    <submittedName>
        <fullName evidence="1">Uncharacterized protein</fullName>
    </submittedName>
</protein>
<name>A0AA37LMQ3_9PEZI</name>
<dbReference type="AlphaFoldDB" id="A0AA37LMQ3"/>
<accession>A0AA37LMQ3</accession>
<gene>
    <name evidence="1" type="ORF">ColLi_01162</name>
</gene>
<evidence type="ECO:0000313" key="2">
    <source>
        <dbReference type="Proteomes" id="UP001055172"/>
    </source>
</evidence>
<organism evidence="1 2">
    <name type="scientific">Colletotrichum liriopes</name>
    <dbReference type="NCBI Taxonomy" id="708192"/>
    <lineage>
        <taxon>Eukaryota</taxon>
        <taxon>Fungi</taxon>
        <taxon>Dikarya</taxon>
        <taxon>Ascomycota</taxon>
        <taxon>Pezizomycotina</taxon>
        <taxon>Sordariomycetes</taxon>
        <taxon>Hypocreomycetidae</taxon>
        <taxon>Glomerellales</taxon>
        <taxon>Glomerellaceae</taxon>
        <taxon>Colletotrichum</taxon>
        <taxon>Colletotrichum spaethianum species complex</taxon>
    </lineage>
</organism>
<sequence length="307" mass="31570">MHPPVLFLYPLSTAGGLDVGEELGRGVLAVALGVVVDPAPEVLARLLQRLLRLPAELLVGQRGVGREIQHITLASGNNLVGEVAADDVAKGLDHLEHGAAAAGTQVPGLDAGLVLAEVVERGQMTLGQVHDVNVVADSGAVSRGVVWSFPSIRAHTVAENEQLLAVTGCDLAKQRQQVVRDALGVLAHEAGRVGAAGVEISQESAVEVLKRLAGLLQLVALGLDVIGDDLLDKSLGVAGGEVDDTVNLGVLLEDLIEAGLVGDVNLVEVGALAAQELNAVDGDLGRVVEAVDNDNIVAVLEQREGGE</sequence>
<evidence type="ECO:0000313" key="1">
    <source>
        <dbReference type="EMBL" id="GJC78324.1"/>
    </source>
</evidence>
<reference evidence="1 2" key="1">
    <citation type="submission" date="2021-07" db="EMBL/GenBank/DDBJ databases">
        <title>Genome data of Colletotrichum spaethianum.</title>
        <authorList>
            <person name="Utami Y.D."/>
            <person name="Hiruma K."/>
        </authorList>
    </citation>
    <scope>NUCLEOTIDE SEQUENCE [LARGE SCALE GENOMIC DNA]</scope>
    <source>
        <strain evidence="1 2">MAFF 242679</strain>
    </source>
</reference>
<keyword evidence="2" id="KW-1185">Reference proteome</keyword>
<comment type="caution">
    <text evidence="1">The sequence shown here is derived from an EMBL/GenBank/DDBJ whole genome shotgun (WGS) entry which is preliminary data.</text>
</comment>